<dbReference type="PROSITE" id="PS50043">
    <property type="entry name" value="HTH_LUXR_2"/>
    <property type="match status" value="1"/>
</dbReference>
<feature type="region of interest" description="Disordered" evidence="1">
    <location>
        <begin position="263"/>
        <end position="284"/>
    </location>
</feature>
<evidence type="ECO:0000313" key="4">
    <source>
        <dbReference type="Proteomes" id="UP001501407"/>
    </source>
</evidence>
<dbReference type="RefSeq" id="WP_194412163.1">
    <property type="nucleotide sequence ID" value="NZ_BAABKZ010000001.1"/>
</dbReference>
<keyword evidence="4" id="KW-1185">Reference proteome</keyword>
<dbReference type="Gene3D" id="1.10.10.10">
    <property type="entry name" value="Winged helix-like DNA-binding domain superfamily/Winged helix DNA-binding domain"/>
    <property type="match status" value="2"/>
</dbReference>
<organism evidence="3 4">
    <name type="scientific">Microbacterium yannicii</name>
    <dbReference type="NCBI Taxonomy" id="671622"/>
    <lineage>
        <taxon>Bacteria</taxon>
        <taxon>Bacillati</taxon>
        <taxon>Actinomycetota</taxon>
        <taxon>Actinomycetes</taxon>
        <taxon>Micrococcales</taxon>
        <taxon>Microbacteriaceae</taxon>
        <taxon>Microbacterium</taxon>
    </lineage>
</organism>
<gene>
    <name evidence="3" type="ORF">GCM10025760_02460</name>
</gene>
<name>A0ABP9LW53_9MICO</name>
<evidence type="ECO:0000256" key="1">
    <source>
        <dbReference type="SAM" id="MobiDB-lite"/>
    </source>
</evidence>
<evidence type="ECO:0000313" key="3">
    <source>
        <dbReference type="EMBL" id="GAA5084500.1"/>
    </source>
</evidence>
<feature type="domain" description="HTH luxR-type" evidence="2">
    <location>
        <begin position="279"/>
        <end position="339"/>
    </location>
</feature>
<dbReference type="InterPro" id="IPR036390">
    <property type="entry name" value="WH_DNA-bd_sf"/>
</dbReference>
<dbReference type="PANTHER" id="PTHR34293">
    <property type="entry name" value="HTH-TYPE TRANSCRIPTIONAL REGULATOR TRMBL2"/>
    <property type="match status" value="1"/>
</dbReference>
<dbReference type="PANTHER" id="PTHR34293:SF1">
    <property type="entry name" value="HTH-TYPE TRANSCRIPTIONAL REGULATOR TRMBL2"/>
    <property type="match status" value="1"/>
</dbReference>
<dbReference type="SMART" id="SM00421">
    <property type="entry name" value="HTH_LUXR"/>
    <property type="match status" value="1"/>
</dbReference>
<dbReference type="CDD" id="cd06170">
    <property type="entry name" value="LuxR_C_like"/>
    <property type="match status" value="1"/>
</dbReference>
<dbReference type="SUPFAM" id="SSF46785">
    <property type="entry name" value="Winged helix' DNA-binding domain"/>
    <property type="match status" value="1"/>
</dbReference>
<dbReference type="EMBL" id="BAABKZ010000001">
    <property type="protein sequence ID" value="GAA5084500.1"/>
    <property type="molecule type" value="Genomic_DNA"/>
</dbReference>
<dbReference type="InterPro" id="IPR002831">
    <property type="entry name" value="Tscrpt_reg_TrmB_N"/>
</dbReference>
<sequence length="341" mass="36993">MNGRDSAQDDKPLDLPGVDDLGESVYLAVLMAGRIRAREVAAKLGLDEPTTIARLEELRSAGLVTRLESADPEYSAVDPRFAVRALAEQLSEQTQRLREAIPALADHFDAAATSSADVPQSIFVTDPDAVAGWYARLQHQAEREFLAFDRPPYVAASFDPFESAVLARGVQWRAIYTVSSFDQGATWDEVGALAEQGEQSRITDDLPIKLVVVDRAVALVSLSLEPGEVVALVTHALPLVAALCTLFEYEWARAVPLTAAAPPRGLPETTRRYPSPQTDGPSSEDLSILTLMAVGMKDDAIARRLGISARTLRRRSQELMAGLGASNRFQAGVEASRRGWI</sequence>
<evidence type="ECO:0000259" key="2">
    <source>
        <dbReference type="PROSITE" id="PS50043"/>
    </source>
</evidence>
<dbReference type="Proteomes" id="UP001501407">
    <property type="component" value="Unassembled WGS sequence"/>
</dbReference>
<comment type="caution">
    <text evidence="3">The sequence shown here is derived from an EMBL/GenBank/DDBJ whole genome shotgun (WGS) entry which is preliminary data.</text>
</comment>
<reference evidence="4" key="1">
    <citation type="journal article" date="2019" name="Int. J. Syst. Evol. Microbiol.">
        <title>The Global Catalogue of Microorganisms (GCM) 10K type strain sequencing project: providing services to taxonomists for standard genome sequencing and annotation.</title>
        <authorList>
            <consortium name="The Broad Institute Genomics Platform"/>
            <consortium name="The Broad Institute Genome Sequencing Center for Infectious Disease"/>
            <person name="Wu L."/>
            <person name="Ma J."/>
        </authorList>
    </citation>
    <scope>NUCLEOTIDE SEQUENCE [LARGE SCALE GENOMIC DNA]</scope>
    <source>
        <strain evidence="4">JCM 18959</strain>
    </source>
</reference>
<protein>
    <submittedName>
        <fullName evidence="3">Helix-turn-helix domain-containing protein</fullName>
    </submittedName>
</protein>
<dbReference type="InterPro" id="IPR000792">
    <property type="entry name" value="Tscrpt_reg_LuxR_C"/>
</dbReference>
<dbReference type="SUPFAM" id="SSF46894">
    <property type="entry name" value="C-terminal effector domain of the bipartite response regulators"/>
    <property type="match status" value="1"/>
</dbReference>
<dbReference type="Pfam" id="PF01978">
    <property type="entry name" value="TrmB"/>
    <property type="match status" value="1"/>
</dbReference>
<dbReference type="InterPro" id="IPR016032">
    <property type="entry name" value="Sig_transdc_resp-reg_C-effctor"/>
</dbReference>
<feature type="compositionally biased region" description="Polar residues" evidence="1">
    <location>
        <begin position="275"/>
        <end position="284"/>
    </location>
</feature>
<dbReference type="Pfam" id="PF00196">
    <property type="entry name" value="GerE"/>
    <property type="match status" value="1"/>
</dbReference>
<proteinExistence type="predicted"/>
<dbReference type="InterPro" id="IPR036388">
    <property type="entry name" value="WH-like_DNA-bd_sf"/>
</dbReference>
<dbReference type="InterPro" id="IPR051797">
    <property type="entry name" value="TrmB-like"/>
</dbReference>
<accession>A0ABP9LW53</accession>